<comment type="function">
    <text evidence="10">Methionyl-tRNA formyltransferase that formylates methionyl-tRNA in mitochondria and is crucial for translation initiation.</text>
</comment>
<dbReference type="FunCoup" id="A0A2J7Q5Y1">
    <property type="interactions" value="617"/>
</dbReference>
<dbReference type="GO" id="GO:0005739">
    <property type="term" value="C:mitochondrion"/>
    <property type="evidence" value="ECO:0007669"/>
    <property type="project" value="UniProtKB-SubCell"/>
</dbReference>
<comment type="subcellular location">
    <subcellularLocation>
        <location evidence="1">Mitochondrion</location>
    </subcellularLocation>
</comment>
<organism evidence="13 14">
    <name type="scientific">Cryptotermes secundus</name>
    <dbReference type="NCBI Taxonomy" id="105785"/>
    <lineage>
        <taxon>Eukaryota</taxon>
        <taxon>Metazoa</taxon>
        <taxon>Ecdysozoa</taxon>
        <taxon>Arthropoda</taxon>
        <taxon>Hexapoda</taxon>
        <taxon>Insecta</taxon>
        <taxon>Pterygota</taxon>
        <taxon>Neoptera</taxon>
        <taxon>Polyneoptera</taxon>
        <taxon>Dictyoptera</taxon>
        <taxon>Blattodea</taxon>
        <taxon>Blattoidea</taxon>
        <taxon>Termitoidae</taxon>
        <taxon>Kalotermitidae</taxon>
        <taxon>Cryptotermitinae</taxon>
        <taxon>Cryptotermes</taxon>
    </lineage>
</organism>
<evidence type="ECO:0000313" key="13">
    <source>
        <dbReference type="EMBL" id="PNF23982.1"/>
    </source>
</evidence>
<dbReference type="CDD" id="cd08646">
    <property type="entry name" value="FMT_core_Met-tRNA-FMT_N"/>
    <property type="match status" value="1"/>
</dbReference>
<dbReference type="NCBIfam" id="TIGR00460">
    <property type="entry name" value="fmt"/>
    <property type="match status" value="1"/>
</dbReference>
<dbReference type="EC" id="2.1.2.9" evidence="3"/>
<evidence type="ECO:0000313" key="14">
    <source>
        <dbReference type="Proteomes" id="UP000235965"/>
    </source>
</evidence>
<evidence type="ECO:0000256" key="7">
    <source>
        <dbReference type="ARBA" id="ARBA00022946"/>
    </source>
</evidence>
<evidence type="ECO:0000256" key="5">
    <source>
        <dbReference type="ARBA" id="ARBA00022679"/>
    </source>
</evidence>
<keyword evidence="8" id="KW-0496">Mitochondrion</keyword>
<dbReference type="EMBL" id="NEVH01017543">
    <property type="protein sequence ID" value="PNF23982.1"/>
    <property type="molecule type" value="Genomic_DNA"/>
</dbReference>
<dbReference type="Gene3D" id="3.40.50.12230">
    <property type="match status" value="1"/>
</dbReference>
<evidence type="ECO:0000256" key="4">
    <source>
        <dbReference type="ARBA" id="ARBA00014185"/>
    </source>
</evidence>
<keyword evidence="14" id="KW-1185">Reference proteome</keyword>
<reference evidence="13 14" key="1">
    <citation type="submission" date="2017-12" db="EMBL/GenBank/DDBJ databases">
        <title>Hemimetabolous genomes reveal molecular basis of termite eusociality.</title>
        <authorList>
            <person name="Harrison M.C."/>
            <person name="Jongepier E."/>
            <person name="Robertson H.M."/>
            <person name="Arning N."/>
            <person name="Bitard-Feildel T."/>
            <person name="Chao H."/>
            <person name="Childers C.P."/>
            <person name="Dinh H."/>
            <person name="Doddapaneni H."/>
            <person name="Dugan S."/>
            <person name="Gowin J."/>
            <person name="Greiner C."/>
            <person name="Han Y."/>
            <person name="Hu H."/>
            <person name="Hughes D.S.T."/>
            <person name="Huylmans A.-K."/>
            <person name="Kemena C."/>
            <person name="Kremer L.P.M."/>
            <person name="Lee S.L."/>
            <person name="Lopez-Ezquerra A."/>
            <person name="Mallet L."/>
            <person name="Monroy-Kuhn J.M."/>
            <person name="Moser A."/>
            <person name="Murali S.C."/>
            <person name="Muzny D.M."/>
            <person name="Otani S."/>
            <person name="Piulachs M.-D."/>
            <person name="Poelchau M."/>
            <person name="Qu J."/>
            <person name="Schaub F."/>
            <person name="Wada-Katsumata A."/>
            <person name="Worley K.C."/>
            <person name="Xie Q."/>
            <person name="Ylla G."/>
            <person name="Poulsen M."/>
            <person name="Gibbs R.A."/>
            <person name="Schal C."/>
            <person name="Richards S."/>
            <person name="Belles X."/>
            <person name="Korb J."/>
            <person name="Bornberg-Bauer E."/>
        </authorList>
    </citation>
    <scope>NUCLEOTIDE SEQUENCE [LARGE SCALE GENOMIC DNA]</scope>
    <source>
        <tissue evidence="13">Whole body</tissue>
    </source>
</reference>
<keyword evidence="5" id="KW-0808">Transferase</keyword>
<dbReference type="InterPro" id="IPR005793">
    <property type="entry name" value="Formyl_trans_C"/>
</dbReference>
<dbReference type="OrthoDB" id="10268103at2759"/>
<gene>
    <name evidence="13" type="ORF">B7P43_G09285</name>
</gene>
<dbReference type="InterPro" id="IPR041711">
    <property type="entry name" value="Met-tRNA-FMT_N"/>
</dbReference>
<dbReference type="PANTHER" id="PTHR11138:SF5">
    <property type="entry name" value="METHIONYL-TRNA FORMYLTRANSFERASE, MITOCHONDRIAL"/>
    <property type="match status" value="1"/>
</dbReference>
<sequence length="381" mass="42626">MKLRTPLGRKFIYKLYYVTGAAYENNADIFARNTGLLKCSRRGLRTLTSTHLTHVTSNNKELGKPWRVLFFGTDDFSLPSLKMLFRELQDGGFVKQLAVVTSLKAKKNPVRDFAVAAELAAFNWPFHAVPGDFDVGLVSSFGHLISKSIIESFPLGILNVHASLLPRWRGAAPIFYAILNGDSETGVTIMQVKAHKFDVGNIVLQERCPITPTDTAPMLKVRLAELGAKLLQETLKDLPHCLHKSVPQPDFGITYAPRVTSSLAAIKWQDMAAVQVYNLHRALTGLYSLSTTWHGLPIKLLEPSLEIGTSKQEQQTGNSWLLNRPGYVELDHKSRVLRVLCADTKWISFRAIVVPGKKPMSPKDFYNGYMSKHSVTEWTFT</sequence>
<accession>A0A2J7Q5Y1</accession>
<dbReference type="Pfam" id="PF00551">
    <property type="entry name" value="Formyl_trans_N"/>
    <property type="match status" value="1"/>
</dbReference>
<evidence type="ECO:0000259" key="11">
    <source>
        <dbReference type="Pfam" id="PF00551"/>
    </source>
</evidence>
<evidence type="ECO:0000256" key="6">
    <source>
        <dbReference type="ARBA" id="ARBA00022917"/>
    </source>
</evidence>
<evidence type="ECO:0000256" key="3">
    <source>
        <dbReference type="ARBA" id="ARBA00012261"/>
    </source>
</evidence>
<evidence type="ECO:0000256" key="8">
    <source>
        <dbReference type="ARBA" id="ARBA00023128"/>
    </source>
</evidence>
<comment type="similarity">
    <text evidence="2">Belongs to the Fmt family.</text>
</comment>
<dbReference type="FunFam" id="3.40.50.12230:FF:000003">
    <property type="entry name" value="methionyl-tRNA formyltransferase, mitochondrial"/>
    <property type="match status" value="1"/>
</dbReference>
<name>A0A2J7Q5Y1_9NEOP</name>
<keyword evidence="7" id="KW-0809">Transit peptide</keyword>
<dbReference type="SUPFAM" id="SSF50486">
    <property type="entry name" value="FMT C-terminal domain-like"/>
    <property type="match status" value="1"/>
</dbReference>
<dbReference type="Pfam" id="PF02911">
    <property type="entry name" value="Formyl_trans_C"/>
    <property type="match status" value="1"/>
</dbReference>
<dbReference type="InParanoid" id="A0A2J7Q5Y1"/>
<evidence type="ECO:0000256" key="9">
    <source>
        <dbReference type="ARBA" id="ARBA00052555"/>
    </source>
</evidence>
<comment type="catalytic activity">
    <reaction evidence="9">
        <text>L-methionyl-tRNA(fMet) + (6R)-10-formyltetrahydrofolate = N-formyl-L-methionyl-tRNA(fMet) + (6S)-5,6,7,8-tetrahydrofolate + H(+)</text>
        <dbReference type="Rhea" id="RHEA:24380"/>
        <dbReference type="Rhea" id="RHEA-COMP:9952"/>
        <dbReference type="Rhea" id="RHEA-COMP:9953"/>
        <dbReference type="ChEBI" id="CHEBI:15378"/>
        <dbReference type="ChEBI" id="CHEBI:57453"/>
        <dbReference type="ChEBI" id="CHEBI:78530"/>
        <dbReference type="ChEBI" id="CHEBI:78844"/>
        <dbReference type="ChEBI" id="CHEBI:195366"/>
        <dbReference type="EC" id="2.1.2.9"/>
    </reaction>
    <physiologicalReaction direction="left-to-right" evidence="9">
        <dbReference type="Rhea" id="RHEA:24381"/>
    </physiologicalReaction>
</comment>
<dbReference type="PANTHER" id="PTHR11138">
    <property type="entry name" value="METHIONYL-TRNA FORMYLTRANSFERASE"/>
    <property type="match status" value="1"/>
</dbReference>
<keyword evidence="6" id="KW-0648">Protein biosynthesis</keyword>
<feature type="domain" description="Formyl transferase C-terminal" evidence="12">
    <location>
        <begin position="260"/>
        <end position="369"/>
    </location>
</feature>
<protein>
    <recommendedName>
        <fullName evidence="4">Methionyl-tRNA formyltransferase, mitochondrial</fullName>
        <ecNumber evidence="3">2.1.2.9</ecNumber>
    </recommendedName>
</protein>
<dbReference type="Proteomes" id="UP000235965">
    <property type="component" value="Unassembled WGS sequence"/>
</dbReference>
<dbReference type="InterPro" id="IPR036477">
    <property type="entry name" value="Formyl_transf_N_sf"/>
</dbReference>
<dbReference type="STRING" id="105785.A0A2J7Q5Y1"/>
<evidence type="ECO:0000256" key="2">
    <source>
        <dbReference type="ARBA" id="ARBA00010699"/>
    </source>
</evidence>
<dbReference type="GO" id="GO:0004479">
    <property type="term" value="F:methionyl-tRNA formyltransferase activity"/>
    <property type="evidence" value="ECO:0007669"/>
    <property type="project" value="UniProtKB-EC"/>
</dbReference>
<comment type="caution">
    <text evidence="13">The sequence shown here is derived from an EMBL/GenBank/DDBJ whole genome shotgun (WGS) entry which is preliminary data.</text>
</comment>
<feature type="domain" description="Formyl transferase N-terminal" evidence="11">
    <location>
        <begin position="134"/>
        <end position="234"/>
    </location>
</feature>
<dbReference type="InterPro" id="IPR002376">
    <property type="entry name" value="Formyl_transf_N"/>
</dbReference>
<evidence type="ECO:0000256" key="1">
    <source>
        <dbReference type="ARBA" id="ARBA00004173"/>
    </source>
</evidence>
<evidence type="ECO:0000256" key="10">
    <source>
        <dbReference type="ARBA" id="ARBA00057846"/>
    </source>
</evidence>
<proteinExistence type="inferred from homology"/>
<dbReference type="InterPro" id="IPR011034">
    <property type="entry name" value="Formyl_transferase-like_C_sf"/>
</dbReference>
<dbReference type="SUPFAM" id="SSF53328">
    <property type="entry name" value="Formyltransferase"/>
    <property type="match status" value="1"/>
</dbReference>
<dbReference type="AlphaFoldDB" id="A0A2J7Q5Y1"/>
<dbReference type="InterPro" id="IPR005794">
    <property type="entry name" value="Fmt"/>
</dbReference>
<evidence type="ECO:0000259" key="12">
    <source>
        <dbReference type="Pfam" id="PF02911"/>
    </source>
</evidence>